<keyword evidence="3" id="KW-0815">Transposition</keyword>
<dbReference type="InterPro" id="IPR051354">
    <property type="entry name" value="Transposase_27_IS1"/>
</dbReference>
<sequence>MEKILCPQCKGVSIKNGFQNNKQRYKCKFCNHRFQLEYTYNAYEPTTNTLIKNLLVEGCGVRSISRIIGISTTTVLSRMLKISKGIKIPYFNKLGCKFEVDELWSFIGNKDNFTWITYAIERETKHIIDFYVGRKTKETIRPLINKILLLQPTKIYTDRLNIYPSIIPKEIHKRFQYSTNKIERMNLTLRTHIKRLSRKTICFSKNKIYLEAHLRIYFWG</sequence>
<evidence type="ECO:0000313" key="6">
    <source>
        <dbReference type="Proteomes" id="UP000624701"/>
    </source>
</evidence>
<evidence type="ECO:0000256" key="3">
    <source>
        <dbReference type="ARBA" id="ARBA00022578"/>
    </source>
</evidence>
<dbReference type="EMBL" id="BMDQ01000002">
    <property type="protein sequence ID" value="GGI57741.1"/>
    <property type="molecule type" value="Genomic_DNA"/>
</dbReference>
<evidence type="ECO:0000256" key="2">
    <source>
        <dbReference type="ARBA" id="ARBA00008841"/>
    </source>
</evidence>
<protein>
    <submittedName>
        <fullName evidence="5">IS1 family transposase</fullName>
    </submittedName>
</protein>
<keyword evidence="4" id="KW-0233">DNA recombination</keyword>
<dbReference type="RefSeq" id="WP_188374651.1">
    <property type="nucleotide sequence ID" value="NZ_BMDQ01000002.1"/>
</dbReference>
<dbReference type="PANTHER" id="PTHR33293">
    <property type="entry name" value="INSERTION ELEMENT IS1 1 PROTEIN INSB-RELATED"/>
    <property type="match status" value="1"/>
</dbReference>
<dbReference type="PANTHER" id="PTHR33293:SF1">
    <property type="entry name" value="INSERTION ELEMENT IS1 1 PROTEIN INSB-RELATED"/>
    <property type="match status" value="1"/>
</dbReference>
<organism evidence="5 6">
    <name type="scientific">Winogradskyella haliclonae</name>
    <dbReference type="NCBI Taxonomy" id="2048558"/>
    <lineage>
        <taxon>Bacteria</taxon>
        <taxon>Pseudomonadati</taxon>
        <taxon>Bacteroidota</taxon>
        <taxon>Flavobacteriia</taxon>
        <taxon>Flavobacteriales</taxon>
        <taxon>Flavobacteriaceae</taxon>
        <taxon>Winogradskyella</taxon>
    </lineage>
</organism>
<accession>A0ABQ2BZ00</accession>
<dbReference type="InterPro" id="IPR005063">
    <property type="entry name" value="Transposase_27"/>
</dbReference>
<proteinExistence type="inferred from homology"/>
<comment type="caution">
    <text evidence="5">The sequence shown here is derived from an EMBL/GenBank/DDBJ whole genome shotgun (WGS) entry which is preliminary data.</text>
</comment>
<dbReference type="NCBIfam" id="NF033558">
    <property type="entry name" value="transpos_IS1"/>
    <property type="match status" value="1"/>
</dbReference>
<gene>
    <name evidence="5" type="ORF">GCM10011444_20500</name>
</gene>
<dbReference type="Proteomes" id="UP000624701">
    <property type="component" value="Unassembled WGS sequence"/>
</dbReference>
<name>A0ABQ2BZ00_9FLAO</name>
<comment type="similarity">
    <text evidence="2">Belongs to the transposase 27 family.</text>
</comment>
<reference evidence="6" key="1">
    <citation type="journal article" date="2019" name="Int. J. Syst. Evol. Microbiol.">
        <title>The Global Catalogue of Microorganisms (GCM) 10K type strain sequencing project: providing services to taxonomists for standard genome sequencing and annotation.</title>
        <authorList>
            <consortium name="The Broad Institute Genomics Platform"/>
            <consortium name="The Broad Institute Genome Sequencing Center for Infectious Disease"/>
            <person name="Wu L."/>
            <person name="Ma J."/>
        </authorList>
    </citation>
    <scope>NUCLEOTIDE SEQUENCE [LARGE SCALE GENOMIC DNA]</scope>
    <source>
        <strain evidence="6">CCM 8681</strain>
    </source>
</reference>
<comment type="function">
    <text evidence="1">Absolutely required for transposition of IS1.</text>
</comment>
<evidence type="ECO:0000313" key="5">
    <source>
        <dbReference type="EMBL" id="GGI57741.1"/>
    </source>
</evidence>
<keyword evidence="6" id="KW-1185">Reference proteome</keyword>
<dbReference type="Pfam" id="PF03400">
    <property type="entry name" value="DDE_Tnp_IS1"/>
    <property type="match status" value="1"/>
</dbReference>
<evidence type="ECO:0000256" key="4">
    <source>
        <dbReference type="ARBA" id="ARBA00023172"/>
    </source>
</evidence>
<evidence type="ECO:0000256" key="1">
    <source>
        <dbReference type="ARBA" id="ARBA00004091"/>
    </source>
</evidence>